<accession>A0ABM7G493</accession>
<dbReference type="Pfam" id="PF01726">
    <property type="entry name" value="LexA_DNA_bind"/>
    <property type="match status" value="1"/>
</dbReference>
<dbReference type="Proteomes" id="UP001059971">
    <property type="component" value="Chromosome 1"/>
</dbReference>
<evidence type="ECO:0000256" key="1">
    <source>
        <dbReference type="SAM" id="MobiDB-lite"/>
    </source>
</evidence>
<dbReference type="EMBL" id="AP018817">
    <property type="protein sequence ID" value="BBF70211.1"/>
    <property type="molecule type" value="Genomic_DNA"/>
</dbReference>
<protein>
    <recommendedName>
        <fullName evidence="2">LexA repressor DNA-binding domain-containing protein</fullName>
    </recommendedName>
</protein>
<sequence>MLTLESSCFSPYVLLLKREGIVDELPRLSPAMASRKNQVLAFIRLYWRAHGVGPSLSEIAAACNTNRSRVQDAIRKLAKEGRVIREPGKTRGVRPAESHEEALQLLEAQGWAVNPTRLELIHPGAPLLDLDEAGRLTVTNTSLPFGIARAHGAAQSGDERHAGDGDGRGGGRRGGERGQG</sequence>
<gene>
    <name evidence="3" type="ORF">SBA_ch1_24110</name>
</gene>
<evidence type="ECO:0000313" key="4">
    <source>
        <dbReference type="Proteomes" id="UP001059971"/>
    </source>
</evidence>
<evidence type="ECO:0000313" key="3">
    <source>
        <dbReference type="EMBL" id="BBF70211.1"/>
    </source>
</evidence>
<feature type="domain" description="LexA repressor DNA-binding" evidence="2">
    <location>
        <begin position="32"/>
        <end position="92"/>
    </location>
</feature>
<dbReference type="InterPro" id="IPR036388">
    <property type="entry name" value="WH-like_DNA-bd_sf"/>
</dbReference>
<dbReference type="Gene3D" id="1.10.10.10">
    <property type="entry name" value="Winged helix-like DNA-binding domain superfamily/Winged helix DNA-binding domain"/>
    <property type="match status" value="1"/>
</dbReference>
<keyword evidence="4" id="KW-1185">Reference proteome</keyword>
<organism evidence="3 4">
    <name type="scientific">Sphingomonas bisphenolicum</name>
    <dbReference type="NCBI Taxonomy" id="296544"/>
    <lineage>
        <taxon>Bacteria</taxon>
        <taxon>Pseudomonadati</taxon>
        <taxon>Pseudomonadota</taxon>
        <taxon>Alphaproteobacteria</taxon>
        <taxon>Sphingomonadales</taxon>
        <taxon>Sphingomonadaceae</taxon>
        <taxon>Sphingomonas</taxon>
    </lineage>
</organism>
<dbReference type="InterPro" id="IPR036390">
    <property type="entry name" value="WH_DNA-bd_sf"/>
</dbReference>
<name>A0ABM7G493_9SPHN</name>
<feature type="compositionally biased region" description="Basic and acidic residues" evidence="1">
    <location>
        <begin position="157"/>
        <end position="180"/>
    </location>
</feature>
<dbReference type="InterPro" id="IPR006199">
    <property type="entry name" value="LexA_DNA-bd_dom"/>
</dbReference>
<feature type="region of interest" description="Disordered" evidence="1">
    <location>
        <begin position="150"/>
        <end position="180"/>
    </location>
</feature>
<proteinExistence type="predicted"/>
<evidence type="ECO:0000259" key="2">
    <source>
        <dbReference type="Pfam" id="PF01726"/>
    </source>
</evidence>
<dbReference type="SUPFAM" id="SSF46785">
    <property type="entry name" value="Winged helix' DNA-binding domain"/>
    <property type="match status" value="1"/>
</dbReference>
<reference evidence="3" key="1">
    <citation type="submission" date="2018-07" db="EMBL/GenBank/DDBJ databases">
        <title>Complete genome sequence of Sphingomonas bisphenolicum strain AO1, a bisphenol A degradative bacterium isolated from Japanese farm field.</title>
        <authorList>
            <person name="Murakami M."/>
            <person name="Koh M."/>
            <person name="Koba S."/>
            <person name="Matsumura Y."/>
        </authorList>
    </citation>
    <scope>NUCLEOTIDE SEQUENCE</scope>
    <source>
        <strain evidence="3">AO1</strain>
    </source>
</reference>